<dbReference type="Pfam" id="PF00609">
    <property type="entry name" value="DAGK_acc"/>
    <property type="match status" value="1"/>
</dbReference>
<dbReference type="GO" id="GO:0004143">
    <property type="term" value="F:ATP-dependent diacylglycerol kinase activity"/>
    <property type="evidence" value="ECO:0007669"/>
    <property type="project" value="UniProtKB-EC"/>
</dbReference>
<comment type="similarity">
    <text evidence="2 7">Belongs to the eukaryotic diacylglycerol kinase family.</text>
</comment>
<dbReference type="SUPFAM" id="SSF111331">
    <property type="entry name" value="NAD kinase/diacylglycerol kinase-like"/>
    <property type="match status" value="1"/>
</dbReference>
<dbReference type="Proteomes" id="UP000887564">
    <property type="component" value="Unplaced"/>
</dbReference>
<keyword evidence="5 7" id="KW-0418">Kinase</keyword>
<dbReference type="InterPro" id="IPR000756">
    <property type="entry name" value="Diacylglycerol_kin_accessory"/>
</dbReference>
<dbReference type="Gene3D" id="2.60.200.40">
    <property type="match status" value="1"/>
</dbReference>
<dbReference type="SMART" id="SM00045">
    <property type="entry name" value="DAGKa"/>
    <property type="match status" value="1"/>
</dbReference>
<protein>
    <recommendedName>
        <fullName evidence="7">Diacylglycerol kinase</fullName>
        <shortName evidence="7">DAG kinase</shortName>
        <ecNumber evidence="7">2.7.1.107</ecNumber>
    </recommendedName>
</protein>
<keyword evidence="3 7" id="KW-0808">Transferase</keyword>
<dbReference type="SMART" id="SM00046">
    <property type="entry name" value="DAGKc"/>
    <property type="match status" value="1"/>
</dbReference>
<evidence type="ECO:0000256" key="3">
    <source>
        <dbReference type="ARBA" id="ARBA00022679"/>
    </source>
</evidence>
<dbReference type="PROSITE" id="PS50146">
    <property type="entry name" value="DAGK"/>
    <property type="match status" value="2"/>
</dbReference>
<evidence type="ECO:0000313" key="10">
    <source>
        <dbReference type="WBParaSite" id="PEQ_0000663101-mRNA-1"/>
    </source>
</evidence>
<dbReference type="InterPro" id="IPR016064">
    <property type="entry name" value="NAD/diacylglycerol_kinase_sf"/>
</dbReference>
<keyword evidence="4 7" id="KW-0547">Nucleotide-binding</keyword>
<comment type="catalytic activity">
    <reaction evidence="1 7">
        <text>a 1,2-diacyl-sn-glycerol + ATP = a 1,2-diacyl-sn-glycero-3-phosphate + ADP + H(+)</text>
        <dbReference type="Rhea" id="RHEA:10272"/>
        <dbReference type="ChEBI" id="CHEBI:15378"/>
        <dbReference type="ChEBI" id="CHEBI:17815"/>
        <dbReference type="ChEBI" id="CHEBI:30616"/>
        <dbReference type="ChEBI" id="CHEBI:58608"/>
        <dbReference type="ChEBI" id="CHEBI:456216"/>
        <dbReference type="EC" id="2.7.1.107"/>
    </reaction>
</comment>
<dbReference type="PANTHER" id="PTHR11255">
    <property type="entry name" value="DIACYLGLYCEROL KINASE"/>
    <property type="match status" value="1"/>
</dbReference>
<sequence>MSLSKKLKEIIAITCSWCKQSYHNKLGCFSASCLEEKCDRGALRNMIYRPFIVRPLDSSLPGPSQPLLVFVNPKSGGNKGSKALHTFCWLLNPRQVGDIQESSQATAHLNWPVYPPMAVLPLGTGNDLSRCMGWGGSFTDEPLSHLLSAVLYETSITHLDRWQIDVQPCLSNQMETGEELSEAAPIRRCSTVDLKTGSPTEFHCILFQNITYYAGGTIPWGSDDDENTKPSSCDGKIEVLGFTTATLAALQMGGKGERIAQCSHVNISTSKAIPMQVDGEPCLLAPSVPMLRREKKLLNMPTAARRAIKPMKSLTNIQVAIPSDLT</sequence>
<keyword evidence="9" id="KW-1185">Reference proteome</keyword>
<dbReference type="AlphaFoldDB" id="A0A914RK17"/>
<proteinExistence type="inferred from homology"/>
<keyword evidence="6 7" id="KW-0067">ATP-binding</keyword>
<dbReference type="EC" id="2.7.1.107" evidence="7"/>
<evidence type="ECO:0000256" key="6">
    <source>
        <dbReference type="ARBA" id="ARBA00022840"/>
    </source>
</evidence>
<accession>A0A914RK17</accession>
<evidence type="ECO:0000256" key="5">
    <source>
        <dbReference type="ARBA" id="ARBA00022777"/>
    </source>
</evidence>
<evidence type="ECO:0000313" key="9">
    <source>
        <dbReference type="Proteomes" id="UP000887564"/>
    </source>
</evidence>
<evidence type="ECO:0000256" key="2">
    <source>
        <dbReference type="ARBA" id="ARBA00009280"/>
    </source>
</evidence>
<dbReference type="PANTHER" id="PTHR11255:SF80">
    <property type="entry name" value="EYE-SPECIFIC DIACYLGLYCEROL KINASE"/>
    <property type="match status" value="1"/>
</dbReference>
<dbReference type="GO" id="GO:0005886">
    <property type="term" value="C:plasma membrane"/>
    <property type="evidence" value="ECO:0007669"/>
    <property type="project" value="TreeGrafter"/>
</dbReference>
<dbReference type="GO" id="GO:0005524">
    <property type="term" value="F:ATP binding"/>
    <property type="evidence" value="ECO:0007669"/>
    <property type="project" value="UniProtKB-KW"/>
</dbReference>
<evidence type="ECO:0000256" key="7">
    <source>
        <dbReference type="RuleBase" id="RU361128"/>
    </source>
</evidence>
<feature type="domain" description="DAGKc" evidence="8">
    <location>
        <begin position="97"/>
        <end position="168"/>
    </location>
</feature>
<feature type="domain" description="DAGKc" evidence="8">
    <location>
        <begin position="62"/>
        <end position="96"/>
    </location>
</feature>
<dbReference type="InterPro" id="IPR001206">
    <property type="entry name" value="Diacylglycerol_kinase_cat_dom"/>
</dbReference>
<dbReference type="InterPro" id="IPR037607">
    <property type="entry name" value="DGK"/>
</dbReference>
<evidence type="ECO:0000256" key="1">
    <source>
        <dbReference type="ARBA" id="ARBA00001383"/>
    </source>
</evidence>
<evidence type="ECO:0000256" key="4">
    <source>
        <dbReference type="ARBA" id="ARBA00022741"/>
    </source>
</evidence>
<evidence type="ECO:0000259" key="8">
    <source>
        <dbReference type="PROSITE" id="PS50146"/>
    </source>
</evidence>
<organism evidence="9 10">
    <name type="scientific">Parascaris equorum</name>
    <name type="common">Equine roundworm</name>
    <dbReference type="NCBI Taxonomy" id="6256"/>
    <lineage>
        <taxon>Eukaryota</taxon>
        <taxon>Metazoa</taxon>
        <taxon>Ecdysozoa</taxon>
        <taxon>Nematoda</taxon>
        <taxon>Chromadorea</taxon>
        <taxon>Rhabditida</taxon>
        <taxon>Spirurina</taxon>
        <taxon>Ascaridomorpha</taxon>
        <taxon>Ascaridoidea</taxon>
        <taxon>Ascarididae</taxon>
        <taxon>Parascaris</taxon>
    </lineage>
</organism>
<dbReference type="WBParaSite" id="PEQ_0000663101-mRNA-1">
    <property type="protein sequence ID" value="PEQ_0000663101-mRNA-1"/>
    <property type="gene ID" value="PEQ_0000663101"/>
</dbReference>
<dbReference type="GO" id="GO:0007200">
    <property type="term" value="P:phospholipase C-activating G protein-coupled receptor signaling pathway"/>
    <property type="evidence" value="ECO:0007669"/>
    <property type="project" value="InterPro"/>
</dbReference>
<name>A0A914RK17_PAREQ</name>
<dbReference type="Pfam" id="PF00781">
    <property type="entry name" value="DAGK_cat"/>
    <property type="match status" value="2"/>
</dbReference>
<reference evidence="10" key="1">
    <citation type="submission" date="2022-11" db="UniProtKB">
        <authorList>
            <consortium name="WormBaseParasite"/>
        </authorList>
    </citation>
    <scope>IDENTIFICATION</scope>
</reference>